<dbReference type="Proteomes" id="UP001165074">
    <property type="component" value="Unassembled WGS sequence"/>
</dbReference>
<accession>A0A9W6SBA6</accession>
<dbReference type="EMBL" id="BSTK01000012">
    <property type="protein sequence ID" value="GLY89275.1"/>
    <property type="molecule type" value="Genomic_DNA"/>
</dbReference>
<evidence type="ECO:0000256" key="1">
    <source>
        <dbReference type="SAM" id="Coils"/>
    </source>
</evidence>
<evidence type="ECO:0000259" key="4">
    <source>
        <dbReference type="Pfam" id="PF07693"/>
    </source>
</evidence>
<name>A0A9W6SBA6_9ACTN</name>
<keyword evidence="3" id="KW-0472">Membrane</keyword>
<dbReference type="InterPro" id="IPR043504">
    <property type="entry name" value="Peptidase_S1_PA_chymotrypsin"/>
</dbReference>
<keyword evidence="3" id="KW-0812">Transmembrane</keyword>
<evidence type="ECO:0000256" key="2">
    <source>
        <dbReference type="SAM" id="MobiDB-lite"/>
    </source>
</evidence>
<feature type="region of interest" description="Disordered" evidence="2">
    <location>
        <begin position="730"/>
        <end position="769"/>
    </location>
</feature>
<dbReference type="PANTHER" id="PTHR22674">
    <property type="entry name" value="NTPASE, KAP FAMILY P-LOOP DOMAIN-CONTAINING 1"/>
    <property type="match status" value="1"/>
</dbReference>
<gene>
    <name evidence="5" type="ORF">Airi02_072040</name>
</gene>
<feature type="coiled-coil region" evidence="1">
    <location>
        <begin position="339"/>
        <end position="380"/>
    </location>
</feature>
<feature type="transmembrane region" description="Helical" evidence="3">
    <location>
        <begin position="452"/>
        <end position="470"/>
    </location>
</feature>
<protein>
    <recommendedName>
        <fullName evidence="4">KAP NTPase domain-containing protein</fullName>
    </recommendedName>
</protein>
<feature type="domain" description="KAP NTPase" evidence="4">
    <location>
        <begin position="623"/>
        <end position="809"/>
    </location>
</feature>
<feature type="coiled-coil region" evidence="1">
    <location>
        <begin position="538"/>
        <end position="565"/>
    </location>
</feature>
<keyword evidence="3" id="KW-1133">Transmembrane helix</keyword>
<dbReference type="InterPro" id="IPR011646">
    <property type="entry name" value="KAP_P-loop"/>
</dbReference>
<feature type="domain" description="KAP NTPase" evidence="4">
    <location>
        <begin position="228"/>
        <end position="318"/>
    </location>
</feature>
<dbReference type="Pfam" id="PF07693">
    <property type="entry name" value="KAP_NTPase"/>
    <property type="match status" value="2"/>
</dbReference>
<dbReference type="AlphaFoldDB" id="A0A9W6SBA6"/>
<organism evidence="5 6">
    <name type="scientific">Actinoallomurus iriomotensis</name>
    <dbReference type="NCBI Taxonomy" id="478107"/>
    <lineage>
        <taxon>Bacteria</taxon>
        <taxon>Bacillati</taxon>
        <taxon>Actinomycetota</taxon>
        <taxon>Actinomycetes</taxon>
        <taxon>Streptosporangiales</taxon>
        <taxon>Thermomonosporaceae</taxon>
        <taxon>Actinoallomurus</taxon>
    </lineage>
</organism>
<dbReference type="PANTHER" id="PTHR22674:SF6">
    <property type="entry name" value="NTPASE KAP FAMILY P-LOOP DOMAIN-CONTAINING PROTEIN 1"/>
    <property type="match status" value="1"/>
</dbReference>
<dbReference type="Gene3D" id="2.40.10.10">
    <property type="entry name" value="Trypsin-like serine proteases"/>
    <property type="match status" value="2"/>
</dbReference>
<evidence type="ECO:0000313" key="5">
    <source>
        <dbReference type="EMBL" id="GLY89275.1"/>
    </source>
</evidence>
<dbReference type="RefSeq" id="WP_285579415.1">
    <property type="nucleotide sequence ID" value="NZ_BSTK01000012.1"/>
</dbReference>
<dbReference type="InterPro" id="IPR009003">
    <property type="entry name" value="Peptidase_S1_PA"/>
</dbReference>
<keyword evidence="6" id="KW-1185">Reference proteome</keyword>
<reference evidence="5" key="1">
    <citation type="submission" date="2023-03" db="EMBL/GenBank/DDBJ databases">
        <title>Actinoallomurus iriomotensis NBRC 103684.</title>
        <authorList>
            <person name="Ichikawa N."/>
            <person name="Sato H."/>
            <person name="Tonouchi N."/>
        </authorList>
    </citation>
    <scope>NUCLEOTIDE SEQUENCE</scope>
    <source>
        <strain evidence="5">NBRC 103684</strain>
    </source>
</reference>
<dbReference type="Pfam" id="PF13365">
    <property type="entry name" value="Trypsin_2"/>
    <property type="match status" value="1"/>
</dbReference>
<dbReference type="InterPro" id="IPR052754">
    <property type="entry name" value="NTPase_KAP_P-loop"/>
</dbReference>
<feature type="compositionally biased region" description="Pro residues" evidence="2">
    <location>
        <begin position="746"/>
        <end position="759"/>
    </location>
</feature>
<feature type="compositionally biased region" description="Low complexity" evidence="2">
    <location>
        <begin position="730"/>
        <end position="745"/>
    </location>
</feature>
<proteinExistence type="predicted"/>
<evidence type="ECO:0000313" key="6">
    <source>
        <dbReference type="Proteomes" id="UP001165074"/>
    </source>
</evidence>
<dbReference type="SUPFAM" id="SSF50494">
    <property type="entry name" value="Trypsin-like serine proteases"/>
    <property type="match status" value="1"/>
</dbReference>
<evidence type="ECO:0000256" key="3">
    <source>
        <dbReference type="SAM" id="Phobius"/>
    </source>
</evidence>
<keyword evidence="1" id="KW-0175">Coiled coil</keyword>
<feature type="transmembrane region" description="Helical" evidence="3">
    <location>
        <begin position="476"/>
        <end position="494"/>
    </location>
</feature>
<comment type="caution">
    <text evidence="5">The sequence shown here is derived from an EMBL/GenBank/DDBJ whole genome shotgun (WGS) entry which is preliminary data.</text>
</comment>
<sequence>MSVGLTDYGAVRIQKDDGAIVGTGIVIGGGRVLTTAHVVQYAGGAGPRTSVVIVTSAGVFSPASVETWIPPEDGDIAVLMVTRPDLLPEAHAWEELGAPGLAVRILGHPRGHDDGLWIEGRVLGAVGGRAGVQLSTSRSLEPGFSGGPVVAGDRLVGMLVASADDGGWMIPTTEVARHVPSVLRRTLDDSVRPAGPAPRRPGRPAYPGFASDVAEGAELLGRYADVDAMATLIAARDTEPPLSVGLFGDWGSGKTFFMAKLREEIDAIGRLSAAAPDESMMCAHIRQVVFNAWHYTDADLWASLVAQIFAELAEPRGGESRHAAEQRWGRERSELVAGLETSRERLDQARARLTAAGTEADRLRAALSELERRRMEGRETLTTLAAVTTVVRDDPRVQKQVSAVRDDLDLQSGVELEQIRRFGDDGLATFQRMSRLWRMLGAKKRAGLRWRLWAAGAVAAVLAIVVPLVIQRYAPAAVQLLAGVVAFVSPLALAGQRVLGALGRTLRVVENAADVAAKVEHEVAGRRTAEETAILADLRALDAKRAALEQEVLVAEGRSEEAQRALEEAESGRRLTEFIHERSTSQDYNGRLGTIAMIRRDFQRLDELLARSRFEADGAAPVDRIVLYVDDLDRCPPDRVVEVLQAIHLLLGLRLFVVVVGVDPGWLMGSLELHFERVLGRRADDAAATHWAASPVNYLEKIFQIPFNLAPMTGEGFARLIDHVAAPPEAVREPAGAASTPAPEGDSPPPADAPGPSGPSGPSSSTVARLNPRGLRLDERERAFAHLLLPLIGTPRAAKRLVNLYRLTRAALPEEDLAQPHAHQPLLLLLAVLVGFPTRAPRLFTAVQDARDAESFDDFLDRAEPGTGLHDALRKVLWSLPQDLTMAELKPWVGVVARYSFHTAR</sequence>